<sequence>MFRKDLKAKTQYLGSVNPKTKRIVITGGHHTSAIPVIKEIWRRNANVEIYWFGHKYSMKGDKNTTLEFRQITSLGISFFALQAGKVYKTYNIFRLVKVPLGFLHAFILLMQIKPNLILSFGGYLAVPVVIAGYILKIPSITHEQTMVTGYANKVISKFARRIMLSWVESEKYYPKNKTVLTGIPLRKEIFVSSSNNFEVNKQLPTVYVTAGKTGSHKINLLIKESLPKLLDMANIIHQCGDHSYYKDFDILLEEAKKYKNKSGKYLPVKFVLDDVIGEVFSLSKLIISRAGAHTISEIVALEKPSLLIPIPWVSHNEQVINAGLVKSAGLGEIIEEKQLSVELFIRKVEQMLLKIDNYKIKDKSFGVIRDAEIKITDIVFKYL</sequence>
<dbReference type="Proteomes" id="UP000177371">
    <property type="component" value="Unassembled WGS sequence"/>
</dbReference>
<dbReference type="Gene3D" id="3.40.50.2000">
    <property type="entry name" value="Glycogen Phosphorylase B"/>
    <property type="match status" value="2"/>
</dbReference>
<name>A0A1F4V339_UNCKA</name>
<dbReference type="PANTHER" id="PTHR21015">
    <property type="entry name" value="UDP-N-ACETYLGLUCOSAMINE--N-ACETYLMURAMYL-(PENTAPEPTIDE) PYROPHOSPHORYL-UNDECAPRENOL N-ACETYLGLUCOSAMINE TRANSFERASE 1"/>
    <property type="match status" value="1"/>
</dbReference>
<reference evidence="6 7" key="1">
    <citation type="journal article" date="2016" name="Nat. Commun.">
        <title>Thousands of microbial genomes shed light on interconnected biogeochemical processes in an aquifer system.</title>
        <authorList>
            <person name="Anantharaman K."/>
            <person name="Brown C.T."/>
            <person name="Hug L.A."/>
            <person name="Sharon I."/>
            <person name="Castelle C.J."/>
            <person name="Probst A.J."/>
            <person name="Thomas B.C."/>
            <person name="Singh A."/>
            <person name="Wilkins M.J."/>
            <person name="Karaoz U."/>
            <person name="Brodie E.L."/>
            <person name="Williams K.H."/>
            <person name="Hubbard S.S."/>
            <person name="Banfield J.F."/>
        </authorList>
    </citation>
    <scope>NUCLEOTIDE SEQUENCE [LARGE SCALE GENOMIC DNA]</scope>
</reference>
<dbReference type="GO" id="GO:0005975">
    <property type="term" value="P:carbohydrate metabolic process"/>
    <property type="evidence" value="ECO:0007669"/>
    <property type="project" value="InterPro"/>
</dbReference>
<dbReference type="GO" id="GO:1901137">
    <property type="term" value="P:carbohydrate derivative biosynthetic process"/>
    <property type="evidence" value="ECO:0007669"/>
    <property type="project" value="UniProtKB-ARBA"/>
</dbReference>
<feature type="domain" description="Glycosyl transferase family 28 C-terminal" evidence="5">
    <location>
        <begin position="205"/>
        <end position="363"/>
    </location>
</feature>
<gene>
    <name evidence="6" type="ORF">A2W32_03910</name>
</gene>
<keyword evidence="3" id="KW-0472">Membrane</keyword>
<evidence type="ECO:0000256" key="1">
    <source>
        <dbReference type="ARBA" id="ARBA00022676"/>
    </source>
</evidence>
<feature type="transmembrane region" description="Helical" evidence="3">
    <location>
        <begin position="116"/>
        <end position="135"/>
    </location>
</feature>
<feature type="transmembrane region" description="Helical" evidence="3">
    <location>
        <begin position="92"/>
        <end position="110"/>
    </location>
</feature>
<dbReference type="CDD" id="cd03785">
    <property type="entry name" value="GT28_MurG"/>
    <property type="match status" value="1"/>
</dbReference>
<dbReference type="PANTHER" id="PTHR21015:SF22">
    <property type="entry name" value="GLYCOSYLTRANSFERASE"/>
    <property type="match status" value="1"/>
</dbReference>
<dbReference type="InterPro" id="IPR007235">
    <property type="entry name" value="Glyco_trans_28_C"/>
</dbReference>
<evidence type="ECO:0000313" key="7">
    <source>
        <dbReference type="Proteomes" id="UP000177371"/>
    </source>
</evidence>
<evidence type="ECO:0000256" key="3">
    <source>
        <dbReference type="SAM" id="Phobius"/>
    </source>
</evidence>
<evidence type="ECO:0000259" key="4">
    <source>
        <dbReference type="Pfam" id="PF03033"/>
    </source>
</evidence>
<proteinExistence type="predicted"/>
<keyword evidence="3" id="KW-0812">Transmembrane</keyword>
<keyword evidence="2" id="KW-0808">Transferase</keyword>
<evidence type="ECO:0008006" key="8">
    <source>
        <dbReference type="Google" id="ProtNLM"/>
    </source>
</evidence>
<dbReference type="SUPFAM" id="SSF53756">
    <property type="entry name" value="UDP-Glycosyltransferase/glycogen phosphorylase"/>
    <property type="match status" value="1"/>
</dbReference>
<evidence type="ECO:0000313" key="6">
    <source>
        <dbReference type="EMBL" id="OGC51572.1"/>
    </source>
</evidence>
<dbReference type="AlphaFoldDB" id="A0A1F4V339"/>
<organism evidence="6 7">
    <name type="scientific">candidate division WWE3 bacterium RBG_16_37_10</name>
    <dbReference type="NCBI Taxonomy" id="1802610"/>
    <lineage>
        <taxon>Bacteria</taxon>
        <taxon>Katanobacteria</taxon>
    </lineage>
</organism>
<accession>A0A1F4V339</accession>
<dbReference type="Pfam" id="PF03033">
    <property type="entry name" value="Glyco_transf_28"/>
    <property type="match status" value="1"/>
</dbReference>
<dbReference type="GO" id="GO:0016758">
    <property type="term" value="F:hexosyltransferase activity"/>
    <property type="evidence" value="ECO:0007669"/>
    <property type="project" value="InterPro"/>
</dbReference>
<dbReference type="STRING" id="1802610.A2W32_03910"/>
<dbReference type="EMBL" id="MEUT01000017">
    <property type="protein sequence ID" value="OGC51572.1"/>
    <property type="molecule type" value="Genomic_DNA"/>
</dbReference>
<keyword evidence="1" id="KW-0328">Glycosyltransferase</keyword>
<dbReference type="InterPro" id="IPR004276">
    <property type="entry name" value="GlycoTrans_28_N"/>
</dbReference>
<comment type="caution">
    <text evidence="6">The sequence shown here is derived from an EMBL/GenBank/DDBJ whole genome shotgun (WGS) entry which is preliminary data.</text>
</comment>
<evidence type="ECO:0000256" key="2">
    <source>
        <dbReference type="ARBA" id="ARBA00022679"/>
    </source>
</evidence>
<feature type="domain" description="Glycosyltransferase family 28 N-terminal" evidence="4">
    <location>
        <begin position="26"/>
        <end position="163"/>
    </location>
</feature>
<evidence type="ECO:0000259" key="5">
    <source>
        <dbReference type="Pfam" id="PF04101"/>
    </source>
</evidence>
<dbReference type="Pfam" id="PF04101">
    <property type="entry name" value="Glyco_tran_28_C"/>
    <property type="match status" value="1"/>
</dbReference>
<keyword evidence="3" id="KW-1133">Transmembrane helix</keyword>
<protein>
    <recommendedName>
        <fullName evidence="8">UDP-N-acetylglucosamine--N-acetylmuramyl-(pentapeptide) pyrophosphoryl-undecaprenol N-acetylglucosamine transferase</fullName>
    </recommendedName>
</protein>